<dbReference type="AlphaFoldDB" id="A0AA37F848"/>
<name>A0AA37F848_9ACTN</name>
<evidence type="ECO:0000256" key="1">
    <source>
        <dbReference type="SAM" id="MobiDB-lite"/>
    </source>
</evidence>
<dbReference type="SUPFAM" id="SSF53800">
    <property type="entry name" value="Chelatase"/>
    <property type="match status" value="1"/>
</dbReference>
<sequence>MAGSGGHCDGHCDGHPWRAPREGWRGAVWVPPPASRQVVTESLPFSGDGATEMALEFARVSESSSLPVRGRAARPSGRHRRPVPSQLPPEAPALVLAVPGDASGAAAELAATVRVDNPQIEVRLAGLGEDGKELTSELEAAARSRPEDGVAAIVVPLLTGPHPVADRMIAEAVAESGATVTVTEHLGPHPLLAEALHIRLAEKDLARPDRVRLLNVSSPVDAVVLATVGGDRGAVEAQPTAVLLASRLTLPVLVASLDGAPSVADAAERLRGIGAGRIALSPCLIGPEAAPGLADAAAGDAGIECAALLGSHGLIADLAARAYGSVLAEA</sequence>
<evidence type="ECO:0008006" key="4">
    <source>
        <dbReference type="Google" id="ProtNLM"/>
    </source>
</evidence>
<organism evidence="2 3">
    <name type="scientific">Planomonospora parontospora</name>
    <dbReference type="NCBI Taxonomy" id="58119"/>
    <lineage>
        <taxon>Bacteria</taxon>
        <taxon>Bacillati</taxon>
        <taxon>Actinomycetota</taxon>
        <taxon>Actinomycetes</taxon>
        <taxon>Streptosporangiales</taxon>
        <taxon>Streptosporangiaceae</taxon>
        <taxon>Planomonospora</taxon>
    </lineage>
</organism>
<comment type="caution">
    <text evidence="2">The sequence shown here is derived from an EMBL/GenBank/DDBJ whole genome shotgun (WGS) entry which is preliminary data.</text>
</comment>
<proteinExistence type="predicted"/>
<dbReference type="EMBL" id="BMQD01000030">
    <property type="protein sequence ID" value="GGK94661.1"/>
    <property type="molecule type" value="Genomic_DNA"/>
</dbReference>
<evidence type="ECO:0000313" key="3">
    <source>
        <dbReference type="Proteomes" id="UP000627984"/>
    </source>
</evidence>
<evidence type="ECO:0000313" key="2">
    <source>
        <dbReference type="EMBL" id="GGK94661.1"/>
    </source>
</evidence>
<gene>
    <name evidence="2" type="ORF">GCM10010126_62600</name>
</gene>
<feature type="region of interest" description="Disordered" evidence="1">
    <location>
        <begin position="60"/>
        <end position="88"/>
    </location>
</feature>
<reference evidence="2" key="2">
    <citation type="submission" date="2022-09" db="EMBL/GenBank/DDBJ databases">
        <authorList>
            <person name="Sun Q."/>
            <person name="Ohkuma M."/>
        </authorList>
    </citation>
    <scope>NUCLEOTIDE SEQUENCE</scope>
    <source>
        <strain evidence="2">JCM 3093</strain>
    </source>
</reference>
<accession>A0AA37F848</accession>
<dbReference type="Gene3D" id="3.40.50.1400">
    <property type="match status" value="1"/>
</dbReference>
<protein>
    <recommendedName>
        <fullName evidence="4">Cobalamin biosynthesis protein CbiX</fullName>
    </recommendedName>
</protein>
<dbReference type="Proteomes" id="UP000627984">
    <property type="component" value="Unassembled WGS sequence"/>
</dbReference>
<reference evidence="2" key="1">
    <citation type="journal article" date="2014" name="Int. J. Syst. Evol. Microbiol.">
        <title>Complete genome sequence of Corynebacterium casei LMG S-19264T (=DSM 44701T), isolated from a smear-ripened cheese.</title>
        <authorList>
            <consortium name="US DOE Joint Genome Institute (JGI-PGF)"/>
            <person name="Walter F."/>
            <person name="Albersmeier A."/>
            <person name="Kalinowski J."/>
            <person name="Ruckert C."/>
        </authorList>
    </citation>
    <scope>NUCLEOTIDE SEQUENCE</scope>
    <source>
        <strain evidence="2">JCM 3093</strain>
    </source>
</reference>